<evidence type="ECO:0000313" key="2">
    <source>
        <dbReference type="EMBL" id="CAL4066282.1"/>
    </source>
</evidence>
<dbReference type="InterPro" id="IPR036179">
    <property type="entry name" value="Ig-like_dom_sf"/>
</dbReference>
<proteinExistence type="predicted"/>
<dbReference type="EMBL" id="CAXKWB010002153">
    <property type="protein sequence ID" value="CAL4066282.1"/>
    <property type="molecule type" value="Genomic_DNA"/>
</dbReference>
<accession>A0AAV2PWG8</accession>
<dbReference type="SUPFAM" id="SSF48726">
    <property type="entry name" value="Immunoglobulin"/>
    <property type="match status" value="1"/>
</dbReference>
<sequence length="190" mass="21717">MSGTVDVAIRVDFKIERKSYKRYHFVGWFVVPCWPRKYLGRSIFYITAFINSTISSRPLLYFIINLNGSSIYWGQGGDATITCDLRCNSVPPTWYHNGSIINFHSNPLVSMENSENFTIYSFQDPWYRSVLRLSSVTRASSGTYTCQPPANAQSQYQCLHITKACPGGFFMSNGSQQCFKYFPGKVIWSD</sequence>
<evidence type="ECO:0000259" key="1">
    <source>
        <dbReference type="PROSITE" id="PS50835"/>
    </source>
</evidence>
<dbReference type="CDD" id="cd00096">
    <property type="entry name" value="Ig"/>
    <property type="match status" value="1"/>
</dbReference>
<dbReference type="Proteomes" id="UP001497623">
    <property type="component" value="Unassembled WGS sequence"/>
</dbReference>
<dbReference type="Gene3D" id="2.60.40.10">
    <property type="entry name" value="Immunoglobulins"/>
    <property type="match status" value="1"/>
</dbReference>
<name>A0AAV2PWG8_MEGNR</name>
<comment type="caution">
    <text evidence="2">The sequence shown here is derived from an EMBL/GenBank/DDBJ whole genome shotgun (WGS) entry which is preliminary data.</text>
</comment>
<dbReference type="AlphaFoldDB" id="A0AAV2PWG8"/>
<organism evidence="2 3">
    <name type="scientific">Meganyctiphanes norvegica</name>
    <name type="common">Northern krill</name>
    <name type="synonym">Thysanopoda norvegica</name>
    <dbReference type="NCBI Taxonomy" id="48144"/>
    <lineage>
        <taxon>Eukaryota</taxon>
        <taxon>Metazoa</taxon>
        <taxon>Ecdysozoa</taxon>
        <taxon>Arthropoda</taxon>
        <taxon>Crustacea</taxon>
        <taxon>Multicrustacea</taxon>
        <taxon>Malacostraca</taxon>
        <taxon>Eumalacostraca</taxon>
        <taxon>Eucarida</taxon>
        <taxon>Euphausiacea</taxon>
        <taxon>Euphausiidae</taxon>
        <taxon>Meganyctiphanes</taxon>
    </lineage>
</organism>
<dbReference type="InterPro" id="IPR003598">
    <property type="entry name" value="Ig_sub2"/>
</dbReference>
<keyword evidence="3" id="KW-1185">Reference proteome</keyword>
<protein>
    <recommendedName>
        <fullName evidence="1">Ig-like domain-containing protein</fullName>
    </recommendedName>
</protein>
<gene>
    <name evidence="2" type="ORF">MNOR_LOCUS5529</name>
</gene>
<reference evidence="2 3" key="1">
    <citation type="submission" date="2024-05" db="EMBL/GenBank/DDBJ databases">
        <authorList>
            <person name="Wallberg A."/>
        </authorList>
    </citation>
    <scope>NUCLEOTIDE SEQUENCE [LARGE SCALE GENOMIC DNA]</scope>
</reference>
<feature type="non-terminal residue" evidence="2">
    <location>
        <position position="190"/>
    </location>
</feature>
<feature type="domain" description="Ig-like" evidence="1">
    <location>
        <begin position="58"/>
        <end position="147"/>
    </location>
</feature>
<evidence type="ECO:0000313" key="3">
    <source>
        <dbReference type="Proteomes" id="UP001497623"/>
    </source>
</evidence>
<dbReference type="InterPro" id="IPR007110">
    <property type="entry name" value="Ig-like_dom"/>
</dbReference>
<dbReference type="PROSITE" id="PS50835">
    <property type="entry name" value="IG_LIKE"/>
    <property type="match status" value="1"/>
</dbReference>
<dbReference type="InterPro" id="IPR013783">
    <property type="entry name" value="Ig-like_fold"/>
</dbReference>
<dbReference type="SMART" id="SM00408">
    <property type="entry name" value="IGc2"/>
    <property type="match status" value="1"/>
</dbReference>